<dbReference type="RefSeq" id="XP_001736957.1">
    <property type="nucleotide sequence ID" value="XM_001736905.1"/>
</dbReference>
<dbReference type="OMA" id="FNCKSIQ"/>
<organism evidence="3">
    <name type="scientific">Entamoeba dispar (strain ATCC PRA-260 / SAW760)</name>
    <dbReference type="NCBI Taxonomy" id="370354"/>
    <lineage>
        <taxon>Eukaryota</taxon>
        <taxon>Amoebozoa</taxon>
        <taxon>Evosea</taxon>
        <taxon>Archamoebae</taxon>
        <taxon>Mastigamoebida</taxon>
        <taxon>Entamoebidae</taxon>
        <taxon>Entamoeba</taxon>
    </lineage>
</organism>
<dbReference type="KEGG" id="edi:EDI_253100"/>
<dbReference type="eggNOG" id="ENOG502RDGP">
    <property type="taxonomic scope" value="Eukaryota"/>
</dbReference>
<sequence length="293" mass="34384">MKKVINPPSFYFRPSHCLLISNINKNNKYDDFCRKLMQYGVVVDLINNIQKNGTIQITYNDLREAEWAKNCLDGQIIDEMNIVVEYSLPLYSINNPRGILLNCNLAICCKMTHHKIDLSYFIKLFQKFGEIYSIWGSSSGKIFFVEYYKLQDHLNALKNISSYSDDSIQFNCKSIQYSPHQIDILMTPLNHYKMFSSNFFSNNNKQILDKVQINQQLSQNTIVDKSKIQEILRHINDELAKKKIEEKEHELSTTSPKEVITNLSRRLGQNSKEKQKDKIIKEYTKPNRIQRTH</sequence>
<dbReference type="Proteomes" id="UP000008076">
    <property type="component" value="Unassembled WGS sequence"/>
</dbReference>
<accession>B0EFB5</accession>
<keyword evidence="3" id="KW-1185">Reference proteome</keyword>
<feature type="region of interest" description="Disordered" evidence="1">
    <location>
        <begin position="246"/>
        <end position="293"/>
    </location>
</feature>
<evidence type="ECO:0000256" key="1">
    <source>
        <dbReference type="SAM" id="MobiDB-lite"/>
    </source>
</evidence>
<gene>
    <name evidence="2" type="ORF">EDI_253100</name>
</gene>
<dbReference type="AlphaFoldDB" id="B0EFB5"/>
<dbReference type="Gene3D" id="3.30.70.330">
    <property type="match status" value="1"/>
</dbReference>
<dbReference type="InterPro" id="IPR035979">
    <property type="entry name" value="RBD_domain_sf"/>
</dbReference>
<feature type="compositionally biased region" description="Basic and acidic residues" evidence="1">
    <location>
        <begin position="271"/>
        <end position="285"/>
    </location>
</feature>
<dbReference type="GO" id="GO:0003676">
    <property type="term" value="F:nucleic acid binding"/>
    <property type="evidence" value="ECO:0007669"/>
    <property type="project" value="InterPro"/>
</dbReference>
<dbReference type="OrthoDB" id="27986at2759"/>
<dbReference type="EMBL" id="DS549025">
    <property type="protein sequence ID" value="EDR26845.1"/>
    <property type="molecule type" value="Genomic_DNA"/>
</dbReference>
<dbReference type="VEuPathDB" id="AmoebaDB:EDI_253100"/>
<proteinExistence type="predicted"/>
<feature type="compositionally biased region" description="Polar residues" evidence="1">
    <location>
        <begin position="252"/>
        <end position="270"/>
    </location>
</feature>
<evidence type="ECO:0000313" key="2">
    <source>
        <dbReference type="EMBL" id="EDR26845.1"/>
    </source>
</evidence>
<evidence type="ECO:0000313" key="3">
    <source>
        <dbReference type="Proteomes" id="UP000008076"/>
    </source>
</evidence>
<dbReference type="SUPFAM" id="SSF54928">
    <property type="entry name" value="RNA-binding domain, RBD"/>
    <property type="match status" value="1"/>
</dbReference>
<dbReference type="GeneID" id="5881972"/>
<dbReference type="InterPro" id="IPR012677">
    <property type="entry name" value="Nucleotide-bd_a/b_plait_sf"/>
</dbReference>
<protein>
    <recommendedName>
        <fullName evidence="4">RRM domain-containing protein</fullName>
    </recommendedName>
</protein>
<evidence type="ECO:0008006" key="4">
    <source>
        <dbReference type="Google" id="ProtNLM"/>
    </source>
</evidence>
<reference evidence="3" key="1">
    <citation type="submission" date="2007-12" db="EMBL/GenBank/DDBJ databases">
        <title>Annotation of Entamoeba dispar SAW760.</title>
        <authorList>
            <person name="Lorenzi H."/>
            <person name="Inman J."/>
            <person name="Schobel S."/>
            <person name="Amedeo P."/>
            <person name="Caler E."/>
        </authorList>
    </citation>
    <scope>NUCLEOTIDE SEQUENCE [LARGE SCALE GENOMIC DNA]</scope>
    <source>
        <strain evidence="3">ATCC PRA-260 / SAW760</strain>
    </source>
</reference>
<name>B0EFB5_ENTDS</name>